<dbReference type="Proteomes" id="UP000299102">
    <property type="component" value="Unassembled WGS sequence"/>
</dbReference>
<evidence type="ECO:0000313" key="1">
    <source>
        <dbReference type="EMBL" id="GBP57364.1"/>
    </source>
</evidence>
<keyword evidence="2" id="KW-1185">Reference proteome</keyword>
<dbReference type="OrthoDB" id="7382669at2759"/>
<dbReference type="AlphaFoldDB" id="A0A4C1X4W6"/>
<protein>
    <submittedName>
        <fullName evidence="1">Retrovirus-related Pol polyprotein from type-1 retrotransposable element R1 4</fullName>
    </submittedName>
</protein>
<dbReference type="EMBL" id="BGZK01000714">
    <property type="protein sequence ID" value="GBP57364.1"/>
    <property type="molecule type" value="Genomic_DNA"/>
</dbReference>
<organism evidence="1 2">
    <name type="scientific">Eumeta variegata</name>
    <name type="common">Bagworm moth</name>
    <name type="synonym">Eumeta japonica</name>
    <dbReference type="NCBI Taxonomy" id="151549"/>
    <lineage>
        <taxon>Eukaryota</taxon>
        <taxon>Metazoa</taxon>
        <taxon>Ecdysozoa</taxon>
        <taxon>Arthropoda</taxon>
        <taxon>Hexapoda</taxon>
        <taxon>Insecta</taxon>
        <taxon>Pterygota</taxon>
        <taxon>Neoptera</taxon>
        <taxon>Endopterygota</taxon>
        <taxon>Lepidoptera</taxon>
        <taxon>Glossata</taxon>
        <taxon>Ditrysia</taxon>
        <taxon>Tineoidea</taxon>
        <taxon>Psychidae</taxon>
        <taxon>Oiketicinae</taxon>
        <taxon>Eumeta</taxon>
    </lineage>
</organism>
<gene>
    <name evidence="1" type="ORF">EVAR_27394_1</name>
</gene>
<sequence length="236" mass="25810">MNDHRAEQHSGGGGGGGGVNRQIYAARVSRHLRCVRQCVVGNLLRPATVRMDGGSIQNVTAATVLGVVLDERLSFVQHAQSISKRVSKSVGKVSRVSAASALLRTQIPALILLTNAYKTTNMAALPVLAGMLPADLEVTSAGRVDKERDARVSSPWVEPDYETSQLLTGHGYFRKRLYELGLNESSVCLCEQTDEDMHHVLWSCPLYDEIRKMLKKIKVMCVAPVYYADLTGSRAN</sequence>
<evidence type="ECO:0000313" key="2">
    <source>
        <dbReference type="Proteomes" id="UP000299102"/>
    </source>
</evidence>
<name>A0A4C1X4W6_EUMVA</name>
<proteinExistence type="predicted"/>
<accession>A0A4C1X4W6</accession>
<reference evidence="1 2" key="1">
    <citation type="journal article" date="2019" name="Commun. Biol.">
        <title>The bagworm genome reveals a unique fibroin gene that provides high tensile strength.</title>
        <authorList>
            <person name="Kono N."/>
            <person name="Nakamura H."/>
            <person name="Ohtoshi R."/>
            <person name="Tomita M."/>
            <person name="Numata K."/>
            <person name="Arakawa K."/>
        </authorList>
    </citation>
    <scope>NUCLEOTIDE SEQUENCE [LARGE SCALE GENOMIC DNA]</scope>
</reference>
<comment type="caution">
    <text evidence="1">The sequence shown here is derived from an EMBL/GenBank/DDBJ whole genome shotgun (WGS) entry which is preliminary data.</text>
</comment>